<name>G6YWS8_9GAMM</name>
<organism evidence="1 2">
    <name type="scientific">Marinobacter manganoxydans MnI7-9</name>
    <dbReference type="NCBI Taxonomy" id="1094979"/>
    <lineage>
        <taxon>Bacteria</taxon>
        <taxon>Pseudomonadati</taxon>
        <taxon>Pseudomonadota</taxon>
        <taxon>Gammaproteobacteria</taxon>
        <taxon>Pseudomonadales</taxon>
        <taxon>Marinobacteraceae</taxon>
        <taxon>Marinobacter</taxon>
    </lineage>
</organism>
<dbReference type="AlphaFoldDB" id="G6YWS8"/>
<keyword evidence="2" id="KW-1185">Reference proteome</keyword>
<proteinExistence type="predicted"/>
<dbReference type="Proteomes" id="UP000003208">
    <property type="component" value="Unassembled WGS sequence"/>
</dbReference>
<evidence type="ECO:0000313" key="2">
    <source>
        <dbReference type="Proteomes" id="UP000003208"/>
    </source>
</evidence>
<reference evidence="1 2" key="1">
    <citation type="journal article" date="2012" name="J. Bacteriol.">
        <title>Genome sequence of deep-sea manganese-oxidizing bacterium Marinobacter manganoxydans MnI7-9.</title>
        <authorList>
            <person name="Wang H."/>
            <person name="Li H."/>
            <person name="Shao Z."/>
            <person name="Liao S."/>
            <person name="Johnstone L."/>
            <person name="Rensing C."/>
            <person name="Wang G."/>
        </authorList>
    </citation>
    <scope>NUCLEOTIDE SEQUENCE [LARGE SCALE GENOMIC DNA]</scope>
    <source>
        <strain evidence="1 2">MnI7-9</strain>
    </source>
</reference>
<dbReference type="EMBL" id="AGTR01000080">
    <property type="protein sequence ID" value="EHJ03472.1"/>
    <property type="molecule type" value="Genomic_DNA"/>
</dbReference>
<accession>G6YWS8</accession>
<protein>
    <submittedName>
        <fullName evidence="1">Uncharacterized protein</fullName>
    </submittedName>
</protein>
<evidence type="ECO:0000313" key="1">
    <source>
        <dbReference type="EMBL" id="EHJ03472.1"/>
    </source>
</evidence>
<sequence length="30" mass="3417">MEYVYGDVITTNIDLKDNDRKNQAKQLSSG</sequence>
<gene>
    <name evidence="1" type="ORF">KYE_16708</name>
</gene>